<keyword evidence="1" id="KW-0472">Membrane</keyword>
<gene>
    <name evidence="2" type="ORF">HND93_30595</name>
</gene>
<dbReference type="Proteomes" id="UP000584642">
    <property type="component" value="Unassembled WGS sequence"/>
</dbReference>
<organism evidence="2 3">
    <name type="scientific">Azospirillum oleiclasticum</name>
    <dbReference type="NCBI Taxonomy" id="2735135"/>
    <lineage>
        <taxon>Bacteria</taxon>
        <taxon>Pseudomonadati</taxon>
        <taxon>Pseudomonadota</taxon>
        <taxon>Alphaproteobacteria</taxon>
        <taxon>Rhodospirillales</taxon>
        <taxon>Azospirillaceae</taxon>
        <taxon>Azospirillum</taxon>
    </lineage>
</organism>
<reference evidence="2 3" key="1">
    <citation type="submission" date="2020-05" db="EMBL/GenBank/DDBJ databases">
        <title>Azospirillum oleiclasticum sp. nov, a nitrogen-fixing and heavy crude oil-emulsifying bacterium isolated from the crude oil of Yumen Oilfield.</title>
        <authorList>
            <person name="Wu D."/>
            <person name="Cai M."/>
            <person name="Zhang X."/>
        </authorList>
    </citation>
    <scope>NUCLEOTIDE SEQUENCE [LARGE SCALE GENOMIC DNA]</scope>
    <source>
        <strain evidence="2 3">ROY-1-1-2</strain>
    </source>
</reference>
<name>A0ABX2TIA5_9PROT</name>
<dbReference type="RefSeq" id="WP_180285852.1">
    <property type="nucleotide sequence ID" value="NZ_JABFDB010000035.1"/>
</dbReference>
<comment type="caution">
    <text evidence="2">The sequence shown here is derived from an EMBL/GenBank/DDBJ whole genome shotgun (WGS) entry which is preliminary data.</text>
</comment>
<sequence>MWQDLIADTAVLLAFAWVLWRLVLPAGLRGRLRRLAGVRPRDAAAGACGGCCGCTGTGSPAQHRRHG</sequence>
<keyword evidence="1" id="KW-1133">Transmembrane helix</keyword>
<keyword evidence="1" id="KW-0812">Transmembrane</keyword>
<feature type="transmembrane region" description="Helical" evidence="1">
    <location>
        <begin position="6"/>
        <end position="24"/>
    </location>
</feature>
<evidence type="ECO:0000256" key="1">
    <source>
        <dbReference type="SAM" id="Phobius"/>
    </source>
</evidence>
<keyword evidence="3" id="KW-1185">Reference proteome</keyword>
<accession>A0ABX2TIA5</accession>
<dbReference type="EMBL" id="JABFDB010000035">
    <property type="protein sequence ID" value="NYZ24074.1"/>
    <property type="molecule type" value="Genomic_DNA"/>
</dbReference>
<proteinExistence type="predicted"/>
<evidence type="ECO:0000313" key="2">
    <source>
        <dbReference type="EMBL" id="NYZ24074.1"/>
    </source>
</evidence>
<evidence type="ECO:0000313" key="3">
    <source>
        <dbReference type="Proteomes" id="UP000584642"/>
    </source>
</evidence>
<protein>
    <submittedName>
        <fullName evidence="2">Uncharacterized protein</fullName>
    </submittedName>
</protein>